<evidence type="ECO:0000313" key="2">
    <source>
        <dbReference type="Proteomes" id="UP000289738"/>
    </source>
</evidence>
<keyword evidence="2" id="KW-1185">Reference proteome</keyword>
<dbReference type="Proteomes" id="UP000289738">
    <property type="component" value="Chromosome B01"/>
</dbReference>
<reference evidence="1 2" key="1">
    <citation type="submission" date="2019-01" db="EMBL/GenBank/DDBJ databases">
        <title>Sequencing of cultivated peanut Arachis hypogaea provides insights into genome evolution and oil improvement.</title>
        <authorList>
            <person name="Chen X."/>
        </authorList>
    </citation>
    <scope>NUCLEOTIDE SEQUENCE [LARGE SCALE GENOMIC DNA]</scope>
    <source>
        <strain evidence="2">cv. Fuhuasheng</strain>
        <tissue evidence="1">Leaves</tissue>
    </source>
</reference>
<evidence type="ECO:0000313" key="1">
    <source>
        <dbReference type="EMBL" id="RYR29170.1"/>
    </source>
</evidence>
<gene>
    <name evidence="1" type="ORF">Ahy_B01g053489</name>
</gene>
<protein>
    <submittedName>
        <fullName evidence="1">Uncharacterized protein</fullName>
    </submittedName>
</protein>
<accession>A0A445AS04</accession>
<comment type="caution">
    <text evidence="1">The sequence shown here is derived from an EMBL/GenBank/DDBJ whole genome shotgun (WGS) entry which is preliminary data.</text>
</comment>
<dbReference type="AlphaFoldDB" id="A0A445AS04"/>
<organism evidence="1 2">
    <name type="scientific">Arachis hypogaea</name>
    <name type="common">Peanut</name>
    <dbReference type="NCBI Taxonomy" id="3818"/>
    <lineage>
        <taxon>Eukaryota</taxon>
        <taxon>Viridiplantae</taxon>
        <taxon>Streptophyta</taxon>
        <taxon>Embryophyta</taxon>
        <taxon>Tracheophyta</taxon>
        <taxon>Spermatophyta</taxon>
        <taxon>Magnoliopsida</taxon>
        <taxon>eudicotyledons</taxon>
        <taxon>Gunneridae</taxon>
        <taxon>Pentapetalae</taxon>
        <taxon>rosids</taxon>
        <taxon>fabids</taxon>
        <taxon>Fabales</taxon>
        <taxon>Fabaceae</taxon>
        <taxon>Papilionoideae</taxon>
        <taxon>50 kb inversion clade</taxon>
        <taxon>dalbergioids sensu lato</taxon>
        <taxon>Dalbergieae</taxon>
        <taxon>Pterocarpus clade</taxon>
        <taxon>Arachis</taxon>
    </lineage>
</organism>
<proteinExistence type="predicted"/>
<name>A0A445AS04_ARAHY</name>
<dbReference type="EMBL" id="SDMP01000011">
    <property type="protein sequence ID" value="RYR29170.1"/>
    <property type="molecule type" value="Genomic_DNA"/>
</dbReference>
<sequence>MWSLTQVVRLRNTQAPAMAACSSSRPVGASSSMPVIAPQEMLVASPSFAFDLNRSDRRGFLGNLLDLVPRYSGYRRSIRVSGWSVVQYKVVESDYRKFLGKYTEFGNGCTWYNGPYTYLATSISSDHRSLDYHVISAFIVAMVRADTASNCNGPTNLTTCLFAKRHIYRYNHERAADPQLYPPMSSSLATYGSHLM</sequence>